<dbReference type="Gene3D" id="3.10.129.10">
    <property type="entry name" value="Hotdog Thioesterase"/>
    <property type="match status" value="1"/>
</dbReference>
<protein>
    <submittedName>
        <fullName evidence="1">Thioesterase family protein</fullName>
    </submittedName>
</protein>
<evidence type="ECO:0000313" key="2">
    <source>
        <dbReference type="Proteomes" id="UP001185659"/>
    </source>
</evidence>
<dbReference type="EMBL" id="JAWLIP010000005">
    <property type="protein sequence ID" value="MDV6227060.1"/>
    <property type="molecule type" value="Genomic_DNA"/>
</dbReference>
<dbReference type="RefSeq" id="WP_113153961.1">
    <property type="nucleotide sequence ID" value="NZ_CP177239.1"/>
</dbReference>
<evidence type="ECO:0000313" key="1">
    <source>
        <dbReference type="EMBL" id="MDV6227060.1"/>
    </source>
</evidence>
<organism evidence="1 2">
    <name type="scientific">Nitratireductor aquimarinus</name>
    <dbReference type="NCBI Taxonomy" id="889300"/>
    <lineage>
        <taxon>Bacteria</taxon>
        <taxon>Pseudomonadati</taxon>
        <taxon>Pseudomonadota</taxon>
        <taxon>Alphaproteobacteria</taxon>
        <taxon>Hyphomicrobiales</taxon>
        <taxon>Phyllobacteriaceae</taxon>
        <taxon>Nitratireductor</taxon>
    </lineage>
</organism>
<reference evidence="1 2" key="1">
    <citation type="submission" date="2023-10" db="EMBL/GenBank/DDBJ databases">
        <authorList>
            <person name="Venkata Ramana C."/>
            <person name="Sasikala C."/>
            <person name="Dhurka M."/>
        </authorList>
    </citation>
    <scope>NUCLEOTIDE SEQUENCE [LARGE SCALE GENOMIC DNA]</scope>
    <source>
        <strain evidence="1 2">KCTC 32151</strain>
    </source>
</reference>
<dbReference type="SUPFAM" id="SSF54637">
    <property type="entry name" value="Thioesterase/thiol ester dehydrase-isomerase"/>
    <property type="match status" value="1"/>
</dbReference>
<dbReference type="PANTHER" id="PTHR12475">
    <property type="match status" value="1"/>
</dbReference>
<name>A0ABU4ALG1_9HYPH</name>
<dbReference type="Pfam" id="PF13279">
    <property type="entry name" value="4HBT_2"/>
    <property type="match status" value="1"/>
</dbReference>
<sequence>MYVWMRLLRVAATRKSRGVYRLGDESKLSFRCLPTDIDMNIHLNNARYMMLADMGRIDIFLRSGLVAAARKRGWAPLLGGLQTAYVREVRLWQRFEVVSTIETWEDTQIIGQHRFVLDDGRVAAMVLTTGGVYDKRGKRFVPVDELMRTLGHDGAPRAPNAEEKAFIASHQGLRARAKVLSSHL</sequence>
<gene>
    <name evidence="1" type="ORF">R2G56_12250</name>
</gene>
<dbReference type="Proteomes" id="UP001185659">
    <property type="component" value="Unassembled WGS sequence"/>
</dbReference>
<proteinExistence type="predicted"/>
<comment type="caution">
    <text evidence="1">The sequence shown here is derived from an EMBL/GenBank/DDBJ whole genome shotgun (WGS) entry which is preliminary data.</text>
</comment>
<dbReference type="PANTHER" id="PTHR12475:SF4">
    <property type="entry name" value="PROTEIN THEM6"/>
    <property type="match status" value="1"/>
</dbReference>
<dbReference type="InterPro" id="IPR029069">
    <property type="entry name" value="HotDog_dom_sf"/>
</dbReference>
<keyword evidence="2" id="KW-1185">Reference proteome</keyword>
<accession>A0ABU4ALG1</accession>
<dbReference type="InterPro" id="IPR051490">
    <property type="entry name" value="THEM6_lcsJ_thioesterase"/>
</dbReference>
<dbReference type="CDD" id="cd00586">
    <property type="entry name" value="4HBT"/>
    <property type="match status" value="1"/>
</dbReference>